<dbReference type="Gene3D" id="3.40.190.10">
    <property type="entry name" value="Periplasmic binding protein-like II"/>
    <property type="match status" value="2"/>
</dbReference>
<dbReference type="InterPro" id="IPR006059">
    <property type="entry name" value="SBP"/>
</dbReference>
<dbReference type="PRINTS" id="PR00909">
    <property type="entry name" value="SPERMDNBNDNG"/>
</dbReference>
<evidence type="ECO:0000256" key="3">
    <source>
        <dbReference type="ARBA" id="ARBA00022729"/>
    </source>
</evidence>
<keyword evidence="4" id="KW-0574">Periplasm</keyword>
<evidence type="ECO:0000256" key="5">
    <source>
        <dbReference type="PIRSR" id="PIRSR019574-1"/>
    </source>
</evidence>
<dbReference type="PANTHER" id="PTHR30222:SF17">
    <property type="entry name" value="SPERMIDINE_PUTRESCINE-BINDING PERIPLASMIC PROTEIN"/>
    <property type="match status" value="1"/>
</dbReference>
<comment type="caution">
    <text evidence="6">The sequence shown here is derived from an EMBL/GenBank/DDBJ whole genome shotgun (WGS) entry which is preliminary data.</text>
</comment>
<organism evidence="6 7">
    <name type="scientific">Convivina intestini</name>
    <dbReference type="NCBI Taxonomy" id="1505726"/>
    <lineage>
        <taxon>Bacteria</taxon>
        <taxon>Bacillati</taxon>
        <taxon>Bacillota</taxon>
        <taxon>Bacilli</taxon>
        <taxon>Lactobacillales</taxon>
        <taxon>Lactobacillaceae</taxon>
        <taxon>Convivina</taxon>
    </lineage>
</organism>
<keyword evidence="7" id="KW-1185">Reference proteome</keyword>
<comment type="subcellular location">
    <subcellularLocation>
        <location evidence="1">Periplasm</location>
    </subcellularLocation>
</comment>
<reference evidence="6 7" key="1">
    <citation type="submission" date="2018-04" db="EMBL/GenBank/DDBJ databases">
        <title>Genomic Encyclopedia of Type Strains, Phase IV (KMG-IV): sequencing the most valuable type-strain genomes for metagenomic binning, comparative biology and taxonomic classification.</title>
        <authorList>
            <person name="Goeker M."/>
        </authorList>
    </citation>
    <scope>NUCLEOTIDE SEQUENCE [LARGE SCALE GENOMIC DNA]</scope>
    <source>
        <strain evidence="6 7">DSM 28795</strain>
    </source>
</reference>
<dbReference type="GO" id="GO:0042597">
    <property type="term" value="C:periplasmic space"/>
    <property type="evidence" value="ECO:0007669"/>
    <property type="project" value="UniProtKB-SubCell"/>
</dbReference>
<dbReference type="RefSeq" id="WP_089939690.1">
    <property type="nucleotide sequence ID" value="NZ_CAKOEX010000007.1"/>
</dbReference>
<dbReference type="SUPFAM" id="SSF53850">
    <property type="entry name" value="Periplasmic binding protein-like II"/>
    <property type="match status" value="1"/>
</dbReference>
<dbReference type="GO" id="GO:0019808">
    <property type="term" value="F:polyamine binding"/>
    <property type="evidence" value="ECO:0007669"/>
    <property type="project" value="InterPro"/>
</dbReference>
<dbReference type="OrthoDB" id="9769319at2"/>
<gene>
    <name evidence="6" type="ORF">C7384_10714</name>
</gene>
<evidence type="ECO:0000256" key="1">
    <source>
        <dbReference type="ARBA" id="ARBA00004418"/>
    </source>
</evidence>
<feature type="binding site" evidence="5">
    <location>
        <position position="94"/>
    </location>
    <ligand>
        <name>spermidine</name>
        <dbReference type="ChEBI" id="CHEBI:57834"/>
    </ligand>
</feature>
<keyword evidence="3" id="KW-0732">Signal</keyword>
<dbReference type="AlphaFoldDB" id="A0A2U1D6V2"/>
<dbReference type="Proteomes" id="UP000245433">
    <property type="component" value="Unassembled WGS sequence"/>
</dbReference>
<evidence type="ECO:0000313" key="6">
    <source>
        <dbReference type="EMBL" id="PVY83411.1"/>
    </source>
</evidence>
<dbReference type="CDD" id="cd13663">
    <property type="entry name" value="PBP2_PotD_PotF_like_2"/>
    <property type="match status" value="1"/>
</dbReference>
<protein>
    <submittedName>
        <fullName evidence="6">Spermidine/putrescine-binding protein</fullName>
    </submittedName>
</protein>
<dbReference type="EMBL" id="QEKT01000007">
    <property type="protein sequence ID" value="PVY83411.1"/>
    <property type="molecule type" value="Genomic_DNA"/>
</dbReference>
<dbReference type="GO" id="GO:0015846">
    <property type="term" value="P:polyamine transport"/>
    <property type="evidence" value="ECO:0007669"/>
    <property type="project" value="InterPro"/>
</dbReference>
<dbReference type="InterPro" id="IPR001188">
    <property type="entry name" value="Sperm_putr-bd"/>
</dbReference>
<name>A0A2U1D6V2_9LACO</name>
<evidence type="ECO:0000256" key="2">
    <source>
        <dbReference type="ARBA" id="ARBA00022448"/>
    </source>
</evidence>
<dbReference type="PIRSF" id="PIRSF019574">
    <property type="entry name" value="Periplasmic_polyamine_BP"/>
    <property type="match status" value="1"/>
</dbReference>
<evidence type="ECO:0000313" key="7">
    <source>
        <dbReference type="Proteomes" id="UP000245433"/>
    </source>
</evidence>
<dbReference type="Pfam" id="PF13416">
    <property type="entry name" value="SBP_bac_8"/>
    <property type="match status" value="1"/>
</dbReference>
<sequence>MRKLLTGGAIIIAVILALVGLKTYLVQAQDNQQHSDKVLDFYNWGDYIDPDLLVKFTKETGYQVNYNTFDSNEAMFTKIKQGGTSYDLTVPSDYTVNKMIQANLLEPLDYSRLVGMDNYYPRLLNQTFDPHNRYSIPYFWGTLGILYNKKVVSTSSVAHWNNLWDSKFKDQILLVDSARDILGMTLISQDKSMNDRSTADLAAAQGKLTSLMPNVKAIVADELKMYMAQGEANIGITYSGEAAQAMAKNPDLAYQVPSEGSNEWFDNFVIPRNARHKDAAYAFINFMNQPQNAAQNAKYIGYATPNQRAYELLPQSVQNNRQFYPSQVTLDKLEVYQNLGQKWTEKYNDAFLEFKMTKR</sequence>
<dbReference type="PANTHER" id="PTHR30222">
    <property type="entry name" value="SPERMIDINE/PUTRESCINE-BINDING PERIPLASMIC PROTEIN"/>
    <property type="match status" value="1"/>
</dbReference>
<keyword evidence="2" id="KW-0813">Transport</keyword>
<evidence type="ECO:0000256" key="4">
    <source>
        <dbReference type="ARBA" id="ARBA00022764"/>
    </source>
</evidence>
<accession>A0A2U1D6V2</accession>
<proteinExistence type="predicted"/>